<dbReference type="HOGENOM" id="CLU_3139261_0_0_10"/>
<evidence type="ECO:0000313" key="2">
    <source>
        <dbReference type="Proteomes" id="UP000003874"/>
    </source>
</evidence>
<gene>
    <name evidence="1" type="ORF">HMPREF9420_1378</name>
</gene>
<reference evidence="1 2" key="1">
    <citation type="submission" date="2010-12" db="EMBL/GenBank/DDBJ databases">
        <authorList>
            <person name="Muzny D."/>
            <person name="Qin X."/>
            <person name="Deng J."/>
            <person name="Jiang H."/>
            <person name="Liu Y."/>
            <person name="Qu J."/>
            <person name="Song X.-Z."/>
            <person name="Zhang L."/>
            <person name="Thornton R."/>
            <person name="Coyle M."/>
            <person name="Francisco L."/>
            <person name="Jackson L."/>
            <person name="Javaid M."/>
            <person name="Korchina V."/>
            <person name="Kovar C."/>
            <person name="Mata R."/>
            <person name="Mathew T."/>
            <person name="Ngo R."/>
            <person name="Nguyen L."/>
            <person name="Nguyen N."/>
            <person name="Okwuonu G."/>
            <person name="Ongeri F."/>
            <person name="Pham C."/>
            <person name="Simmons D."/>
            <person name="Wilczek-Boney K."/>
            <person name="Hale W."/>
            <person name="Jakkamsetti A."/>
            <person name="Pham P."/>
            <person name="Ruth R."/>
            <person name="San Lucas F."/>
            <person name="Warren J."/>
            <person name="Zhang J."/>
            <person name="Zhao Z."/>
            <person name="Zhou C."/>
            <person name="Zhu D."/>
            <person name="Lee S."/>
            <person name="Bess C."/>
            <person name="Blankenburg K."/>
            <person name="Forbes L."/>
            <person name="Fu Q."/>
            <person name="Gubbala S."/>
            <person name="Hirani K."/>
            <person name="Jayaseelan J.C."/>
            <person name="Lara F."/>
            <person name="Munidasa M."/>
            <person name="Palculict T."/>
            <person name="Patil S."/>
            <person name="Pu L.-L."/>
            <person name="Saada N."/>
            <person name="Tang L."/>
            <person name="Weissenberger G."/>
            <person name="Zhu Y."/>
            <person name="Hemphill L."/>
            <person name="Shang Y."/>
            <person name="Youmans B."/>
            <person name="Ayvaz T."/>
            <person name="Ross M."/>
            <person name="Santibanez J."/>
            <person name="Aqrawi P."/>
            <person name="Gross S."/>
            <person name="Joshi V."/>
            <person name="Fowler G."/>
            <person name="Nazareth L."/>
            <person name="Reid J."/>
            <person name="Worley K."/>
            <person name="Petrosino J."/>
            <person name="Highlander S."/>
            <person name="Gibbs R."/>
        </authorList>
    </citation>
    <scope>NUCLEOTIDE SEQUENCE [LARGE SCALE GENOMIC DNA]</scope>
    <source>
        <strain evidence="1 2">DSM 15606</strain>
    </source>
</reference>
<comment type="caution">
    <text evidence="1">The sequence shown here is derived from an EMBL/GenBank/DDBJ whole genome shotgun (WGS) entry which is preliminary data.</text>
</comment>
<organism evidence="1 2">
    <name type="scientific">Segatella salivae DSM 15606</name>
    <dbReference type="NCBI Taxonomy" id="888832"/>
    <lineage>
        <taxon>Bacteria</taxon>
        <taxon>Pseudomonadati</taxon>
        <taxon>Bacteroidota</taxon>
        <taxon>Bacteroidia</taxon>
        <taxon>Bacteroidales</taxon>
        <taxon>Prevotellaceae</taxon>
        <taxon>Segatella</taxon>
    </lineage>
</organism>
<dbReference type="EMBL" id="AEQO01000120">
    <property type="protein sequence ID" value="EFV04473.1"/>
    <property type="molecule type" value="Genomic_DNA"/>
</dbReference>
<accession>E6MPG0</accession>
<name>E6MPG0_9BACT</name>
<proteinExistence type="predicted"/>
<keyword evidence="2" id="KW-1185">Reference proteome</keyword>
<dbReference type="AlphaFoldDB" id="E6MPG0"/>
<sequence length="49" mass="5876">MERLHCQEELKRNGFTNKSILLRIEQDRAFAFVCMDIALERTNMLAQYK</sequence>
<protein>
    <submittedName>
        <fullName evidence="1">Uncharacterized protein</fullName>
    </submittedName>
</protein>
<evidence type="ECO:0000313" key="1">
    <source>
        <dbReference type="EMBL" id="EFV04473.1"/>
    </source>
</evidence>
<dbReference type="Proteomes" id="UP000003874">
    <property type="component" value="Unassembled WGS sequence"/>
</dbReference>